<dbReference type="EMBL" id="DRBS01000394">
    <property type="protein sequence ID" value="HDD45306.1"/>
    <property type="molecule type" value="Genomic_DNA"/>
</dbReference>
<sequence length="84" mass="10257">MFKIIYAKSVVKDLKRINRKNLEKIKEEIEELKNFPNISQIKHLTNHPLADYRLRIGNYRVLFNVDWKKKEIHILKIGHRKEVY</sequence>
<dbReference type="InterPro" id="IPR052747">
    <property type="entry name" value="TA_system_RelE_toxin"/>
</dbReference>
<dbReference type="InterPro" id="IPR007712">
    <property type="entry name" value="RelE/ParE_toxin"/>
</dbReference>
<dbReference type="AlphaFoldDB" id="A0A7C0Y495"/>
<gene>
    <name evidence="2" type="ORF">ENG63_10690</name>
</gene>
<dbReference type="Gene3D" id="3.30.2310.20">
    <property type="entry name" value="RelE-like"/>
    <property type="match status" value="1"/>
</dbReference>
<evidence type="ECO:0000313" key="2">
    <source>
        <dbReference type="EMBL" id="HDD45306.1"/>
    </source>
</evidence>
<name>A0A7C0Y495_DESA2</name>
<comment type="caution">
    <text evidence="2">The sequence shown here is derived from an EMBL/GenBank/DDBJ whole genome shotgun (WGS) entry which is preliminary data.</text>
</comment>
<evidence type="ECO:0000256" key="1">
    <source>
        <dbReference type="ARBA" id="ARBA00022649"/>
    </source>
</evidence>
<dbReference type="Pfam" id="PF05016">
    <property type="entry name" value="ParE_toxin"/>
    <property type="match status" value="1"/>
</dbReference>
<dbReference type="PANTHER" id="PTHR38813">
    <property type="match status" value="1"/>
</dbReference>
<reference evidence="2" key="1">
    <citation type="journal article" date="2020" name="mSystems">
        <title>Genome- and Community-Level Interaction Insights into Carbon Utilization and Element Cycling Functions of Hydrothermarchaeota in Hydrothermal Sediment.</title>
        <authorList>
            <person name="Zhou Z."/>
            <person name="Liu Y."/>
            <person name="Xu W."/>
            <person name="Pan J."/>
            <person name="Luo Z.H."/>
            <person name="Li M."/>
        </authorList>
    </citation>
    <scope>NUCLEOTIDE SEQUENCE [LARGE SCALE GENOMIC DNA]</scope>
    <source>
        <strain evidence="2">HyVt-233</strain>
    </source>
</reference>
<accession>A0A7C0Y495</accession>
<keyword evidence="1" id="KW-1277">Toxin-antitoxin system</keyword>
<dbReference type="PANTHER" id="PTHR38813:SF1">
    <property type="entry name" value="TOXIN RELE1-RELATED"/>
    <property type="match status" value="1"/>
</dbReference>
<proteinExistence type="predicted"/>
<organism evidence="2">
    <name type="scientific">Desulfofervidus auxilii</name>
    <dbReference type="NCBI Taxonomy" id="1621989"/>
    <lineage>
        <taxon>Bacteria</taxon>
        <taxon>Pseudomonadati</taxon>
        <taxon>Thermodesulfobacteriota</taxon>
        <taxon>Candidatus Desulfofervidia</taxon>
        <taxon>Candidatus Desulfofervidales</taxon>
        <taxon>Candidatus Desulfofervidaceae</taxon>
        <taxon>Candidatus Desulfofervidus</taxon>
    </lineage>
</organism>
<dbReference type="InterPro" id="IPR035093">
    <property type="entry name" value="RelE/ParE_toxin_dom_sf"/>
</dbReference>
<dbReference type="Proteomes" id="UP000886289">
    <property type="component" value="Unassembled WGS sequence"/>
</dbReference>
<dbReference type="SUPFAM" id="SSF143011">
    <property type="entry name" value="RelE-like"/>
    <property type="match status" value="1"/>
</dbReference>
<protein>
    <submittedName>
        <fullName evidence="2">Type II toxin-antitoxin system RelE/ParE family toxin</fullName>
    </submittedName>
</protein>
<dbReference type="NCBIfam" id="TIGR02385">
    <property type="entry name" value="RelE_StbE"/>
    <property type="match status" value="1"/>
</dbReference>